<dbReference type="InterPro" id="IPR058792">
    <property type="entry name" value="Beta-barrel_RND_2"/>
</dbReference>
<dbReference type="Pfam" id="PF25954">
    <property type="entry name" value="Beta-barrel_RND_2"/>
    <property type="match status" value="1"/>
</dbReference>
<dbReference type="Pfam" id="PF25967">
    <property type="entry name" value="RND-MFP_C"/>
    <property type="match status" value="1"/>
</dbReference>
<dbReference type="FunFam" id="2.40.30.170:FF:000010">
    <property type="entry name" value="Efflux RND transporter periplasmic adaptor subunit"/>
    <property type="match status" value="1"/>
</dbReference>
<dbReference type="OrthoDB" id="9800613at2"/>
<gene>
    <name evidence="9" type="ORF">SAMN05216175_103176</name>
</gene>
<feature type="signal peptide" evidence="4">
    <location>
        <begin position="1"/>
        <end position="24"/>
    </location>
</feature>
<accession>A0A1I2P424</accession>
<dbReference type="Gene3D" id="1.10.287.470">
    <property type="entry name" value="Helix hairpin bin"/>
    <property type="match status" value="1"/>
</dbReference>
<sequence>MITLKKQWLAPTLILLMSSTPLLAAAVDKPQGLPAEVVKVEASTLTRTLKAVGTLEARESVIIRPEQSGLINKILFEESQQASKGDVLFELNADSYRAEVAQAQARVNLSLNEFKRAEKLLKKRVGSENDRDTTLAQLRVDEAQLEVAKTLLRKMTIKAPFSGAIGLRNVGPGDYVTAGQDLVTLSDIEQMKVEFSLPETVLSQIKNGQSVSLLVAAYPDTPFSGEIYAISPTIDPRSHSVKVKARIDNEAGQLRPGLFATIQVSLGSDDNALLVPEEAIIPNNNTFLVMRMDENNTVAMAPVTLGDRQNGQVQILTGLQAGDVIVTAGHMKLRPGMPITPLFPKPQKTAQQEG</sequence>
<evidence type="ECO:0000313" key="10">
    <source>
        <dbReference type="Proteomes" id="UP000198623"/>
    </source>
</evidence>
<protein>
    <submittedName>
        <fullName evidence="9">Membrane fusion protein, multidrug efflux system</fullName>
    </submittedName>
</protein>
<evidence type="ECO:0000256" key="1">
    <source>
        <dbReference type="ARBA" id="ARBA00004196"/>
    </source>
</evidence>
<evidence type="ECO:0000259" key="8">
    <source>
        <dbReference type="Pfam" id="PF25967"/>
    </source>
</evidence>
<dbReference type="EMBL" id="FOOU01000003">
    <property type="protein sequence ID" value="SFG08707.1"/>
    <property type="molecule type" value="Genomic_DNA"/>
</dbReference>
<feature type="domain" description="Multidrug resistance protein MdtA-like alpha-helical hairpin" evidence="5">
    <location>
        <begin position="94"/>
        <end position="152"/>
    </location>
</feature>
<dbReference type="GO" id="GO:1990281">
    <property type="term" value="C:efflux pump complex"/>
    <property type="evidence" value="ECO:0007669"/>
    <property type="project" value="TreeGrafter"/>
</dbReference>
<dbReference type="PANTHER" id="PTHR30469">
    <property type="entry name" value="MULTIDRUG RESISTANCE PROTEIN MDTA"/>
    <property type="match status" value="1"/>
</dbReference>
<dbReference type="GO" id="GO:0015562">
    <property type="term" value="F:efflux transmembrane transporter activity"/>
    <property type="evidence" value="ECO:0007669"/>
    <property type="project" value="TreeGrafter"/>
</dbReference>
<feature type="domain" description="CusB-like beta-barrel" evidence="7">
    <location>
        <begin position="193"/>
        <end position="265"/>
    </location>
</feature>
<keyword evidence="3" id="KW-0813">Transport</keyword>
<evidence type="ECO:0000256" key="2">
    <source>
        <dbReference type="ARBA" id="ARBA00009477"/>
    </source>
</evidence>
<dbReference type="Gene3D" id="2.40.50.100">
    <property type="match status" value="1"/>
</dbReference>
<dbReference type="Proteomes" id="UP000198623">
    <property type="component" value="Unassembled WGS sequence"/>
</dbReference>
<dbReference type="Pfam" id="PF25876">
    <property type="entry name" value="HH_MFP_RND"/>
    <property type="match status" value="1"/>
</dbReference>
<evidence type="ECO:0000259" key="6">
    <source>
        <dbReference type="Pfam" id="PF25917"/>
    </source>
</evidence>
<dbReference type="AlphaFoldDB" id="A0A1I2P424"/>
<dbReference type="InterPro" id="IPR058625">
    <property type="entry name" value="MdtA-like_BSH"/>
</dbReference>
<evidence type="ECO:0000259" key="7">
    <source>
        <dbReference type="Pfam" id="PF25954"/>
    </source>
</evidence>
<evidence type="ECO:0000313" key="9">
    <source>
        <dbReference type="EMBL" id="SFG08707.1"/>
    </source>
</evidence>
<dbReference type="RefSeq" id="WP_090725709.1">
    <property type="nucleotide sequence ID" value="NZ_FOOU01000003.1"/>
</dbReference>
<feature type="domain" description="Multidrug resistance protein MdtA-like barrel-sandwich hybrid" evidence="6">
    <location>
        <begin position="60"/>
        <end position="182"/>
    </location>
</feature>
<feature type="chain" id="PRO_5011658555" evidence="4">
    <location>
        <begin position="25"/>
        <end position="354"/>
    </location>
</feature>
<dbReference type="Gene3D" id="2.40.30.170">
    <property type="match status" value="1"/>
</dbReference>
<reference evidence="10" key="1">
    <citation type="submission" date="2016-10" db="EMBL/GenBank/DDBJ databases">
        <authorList>
            <person name="Varghese N."/>
            <person name="Submissions S."/>
        </authorList>
    </citation>
    <scope>NUCLEOTIDE SEQUENCE [LARGE SCALE GENOMIC DNA]</scope>
    <source>
        <strain evidence="10">CGMCC 1.10971</strain>
    </source>
</reference>
<evidence type="ECO:0000256" key="3">
    <source>
        <dbReference type="ARBA" id="ARBA00022448"/>
    </source>
</evidence>
<name>A0A1I2P424_9GAMM</name>
<dbReference type="InterPro" id="IPR006143">
    <property type="entry name" value="RND_pump_MFP"/>
</dbReference>
<proteinExistence type="inferred from homology"/>
<evidence type="ECO:0000259" key="5">
    <source>
        <dbReference type="Pfam" id="PF25876"/>
    </source>
</evidence>
<keyword evidence="10" id="KW-1185">Reference proteome</keyword>
<comment type="similarity">
    <text evidence="2">Belongs to the membrane fusion protein (MFP) (TC 8.A.1) family.</text>
</comment>
<dbReference type="InterPro" id="IPR058627">
    <property type="entry name" value="MdtA-like_C"/>
</dbReference>
<organism evidence="9 10">
    <name type="scientific">Neptunomonas qingdaonensis</name>
    <dbReference type="NCBI Taxonomy" id="1045558"/>
    <lineage>
        <taxon>Bacteria</taxon>
        <taxon>Pseudomonadati</taxon>
        <taxon>Pseudomonadota</taxon>
        <taxon>Gammaproteobacteria</taxon>
        <taxon>Oceanospirillales</taxon>
        <taxon>Oceanospirillaceae</taxon>
        <taxon>Neptunomonas</taxon>
    </lineage>
</organism>
<keyword evidence="4" id="KW-0732">Signal</keyword>
<comment type="subcellular location">
    <subcellularLocation>
        <location evidence="1">Cell envelope</location>
    </subcellularLocation>
</comment>
<feature type="domain" description="Multidrug resistance protein MdtA-like C-terminal permuted SH3" evidence="8">
    <location>
        <begin position="271"/>
        <end position="329"/>
    </location>
</feature>
<dbReference type="STRING" id="1045558.SAMN05216175_103176"/>
<dbReference type="NCBIfam" id="TIGR01730">
    <property type="entry name" value="RND_mfp"/>
    <property type="match status" value="1"/>
</dbReference>
<dbReference type="Gene3D" id="2.40.420.20">
    <property type="match status" value="1"/>
</dbReference>
<dbReference type="InterPro" id="IPR058624">
    <property type="entry name" value="MdtA-like_HH"/>
</dbReference>
<evidence type="ECO:0000256" key="4">
    <source>
        <dbReference type="SAM" id="SignalP"/>
    </source>
</evidence>
<dbReference type="Pfam" id="PF25917">
    <property type="entry name" value="BSH_RND"/>
    <property type="match status" value="1"/>
</dbReference>
<dbReference type="SUPFAM" id="SSF111369">
    <property type="entry name" value="HlyD-like secretion proteins"/>
    <property type="match status" value="1"/>
</dbReference>